<evidence type="ECO:0000313" key="2">
    <source>
        <dbReference type="EMBL" id="KMQ84794.1"/>
    </source>
</evidence>
<dbReference type="STRING" id="67767.A0A0J7K3A3"/>
<dbReference type="InterPro" id="IPR005135">
    <property type="entry name" value="Endo/exonuclease/phosphatase"/>
</dbReference>
<dbReference type="InterPro" id="IPR036691">
    <property type="entry name" value="Endo/exonu/phosph_ase_sf"/>
</dbReference>
<dbReference type="PaxDb" id="67767-A0A0J7K3A3"/>
<dbReference type="GO" id="GO:0003964">
    <property type="term" value="F:RNA-directed DNA polymerase activity"/>
    <property type="evidence" value="ECO:0007669"/>
    <property type="project" value="UniProtKB-KW"/>
</dbReference>
<keyword evidence="2" id="KW-0548">Nucleotidyltransferase</keyword>
<dbReference type="PANTHER" id="PTHR46670:SF3">
    <property type="entry name" value="ENDONUCLEASE_EXONUCLEASE_PHOSPHATASE DOMAIN-CONTAINING PROTEIN"/>
    <property type="match status" value="1"/>
</dbReference>
<dbReference type="SUPFAM" id="SSF56219">
    <property type="entry name" value="DNase I-like"/>
    <property type="match status" value="1"/>
</dbReference>
<keyword evidence="3" id="KW-1185">Reference proteome</keyword>
<dbReference type="OrthoDB" id="7699497at2759"/>
<dbReference type="EMBL" id="LBMM01015471">
    <property type="protein sequence ID" value="KMQ84794.1"/>
    <property type="molecule type" value="Genomic_DNA"/>
</dbReference>
<proteinExistence type="predicted"/>
<comment type="caution">
    <text evidence="2">The sequence shown here is derived from an EMBL/GenBank/DDBJ whole genome shotgun (WGS) entry which is preliminary data.</text>
</comment>
<evidence type="ECO:0000313" key="3">
    <source>
        <dbReference type="Proteomes" id="UP000036403"/>
    </source>
</evidence>
<evidence type="ECO:0000259" key="1">
    <source>
        <dbReference type="Pfam" id="PF14529"/>
    </source>
</evidence>
<feature type="domain" description="Endonuclease/exonuclease/phosphatase" evidence="1">
    <location>
        <begin position="75"/>
        <end position="180"/>
    </location>
</feature>
<sequence>MSETWLRPGISNAMVRLPGYTFHRCDREGRTGGGVAFYLSDMLRAVIFKSSTGSPAIRPEFVIAEILFKNTSKILLAVVYRPPNSGYLNEFFLQFLEFQADYRHSIILGDFNADMHQCTFDSHQLNTFVTASGLYLVPFGSTHHLSNSSTLLDLCIIDDSDKLVDYGQHEIAFLSAHDLVYIKYGVRVERCLGRCVVCRDWRNFDETAFHSDIRDIDWTGLFTSCSMDEKIAIFNSKLLGILDSHAPLMKRHFKNLPAPWLTDDIRLMMRERNLARRTWRRSGNNHDYDRFKVL</sequence>
<keyword evidence="2" id="KW-0695">RNA-directed DNA polymerase</keyword>
<keyword evidence="2" id="KW-0808">Transferase</keyword>
<gene>
    <name evidence="2" type="ORF">RF55_17113</name>
</gene>
<reference evidence="2 3" key="1">
    <citation type="submission" date="2015-04" db="EMBL/GenBank/DDBJ databases">
        <title>Lasius niger genome sequencing.</title>
        <authorList>
            <person name="Konorov E.A."/>
            <person name="Nikitin M.A."/>
            <person name="Kirill M.V."/>
            <person name="Chang P."/>
        </authorList>
    </citation>
    <scope>NUCLEOTIDE SEQUENCE [LARGE SCALE GENOMIC DNA]</scope>
    <source>
        <tissue evidence="2">Whole</tissue>
    </source>
</reference>
<name>A0A0J7K3A3_LASNI</name>
<protein>
    <submittedName>
        <fullName evidence="2">Reverse transcriptase-9</fullName>
    </submittedName>
</protein>
<dbReference type="Proteomes" id="UP000036403">
    <property type="component" value="Unassembled WGS sequence"/>
</dbReference>
<accession>A0A0J7K3A3</accession>
<organism evidence="2 3">
    <name type="scientific">Lasius niger</name>
    <name type="common">Black garden ant</name>
    <dbReference type="NCBI Taxonomy" id="67767"/>
    <lineage>
        <taxon>Eukaryota</taxon>
        <taxon>Metazoa</taxon>
        <taxon>Ecdysozoa</taxon>
        <taxon>Arthropoda</taxon>
        <taxon>Hexapoda</taxon>
        <taxon>Insecta</taxon>
        <taxon>Pterygota</taxon>
        <taxon>Neoptera</taxon>
        <taxon>Endopterygota</taxon>
        <taxon>Hymenoptera</taxon>
        <taxon>Apocrita</taxon>
        <taxon>Aculeata</taxon>
        <taxon>Formicoidea</taxon>
        <taxon>Formicidae</taxon>
        <taxon>Formicinae</taxon>
        <taxon>Lasius</taxon>
        <taxon>Lasius</taxon>
    </lineage>
</organism>
<dbReference type="PANTHER" id="PTHR46670">
    <property type="entry name" value="ENDO/EXONUCLEASE/PHOSPHATASE DOMAIN-CONTAINING PROTEIN"/>
    <property type="match status" value="1"/>
</dbReference>
<dbReference type="Pfam" id="PF14529">
    <property type="entry name" value="Exo_endo_phos_2"/>
    <property type="match status" value="1"/>
</dbReference>
<dbReference type="Gene3D" id="3.60.10.10">
    <property type="entry name" value="Endonuclease/exonuclease/phosphatase"/>
    <property type="match status" value="1"/>
</dbReference>
<dbReference type="AlphaFoldDB" id="A0A0J7K3A3"/>